<evidence type="ECO:0000256" key="4">
    <source>
        <dbReference type="ARBA" id="ARBA00009183"/>
    </source>
</evidence>
<dbReference type="GO" id="GO:0006629">
    <property type="term" value="P:lipid metabolic process"/>
    <property type="evidence" value="ECO:0007669"/>
    <property type="project" value="UniProtKB-KW"/>
</dbReference>
<evidence type="ECO:0000256" key="5">
    <source>
        <dbReference type="ARBA" id="ARBA00022481"/>
    </source>
</evidence>
<comment type="catalytic activity">
    <reaction evidence="29">
        <text>(2E)-geranial + NADPH + O2 + H(+) = (1E)-2,6-dimethylhepta-1,5-dien-1-yl formate + NADP(+) + H2O</text>
        <dbReference type="Rhea" id="RHEA:54860"/>
        <dbReference type="ChEBI" id="CHEBI:15377"/>
        <dbReference type="ChEBI" id="CHEBI:15378"/>
        <dbReference type="ChEBI" id="CHEBI:15379"/>
        <dbReference type="ChEBI" id="CHEBI:16980"/>
        <dbReference type="ChEBI" id="CHEBI:57783"/>
        <dbReference type="ChEBI" id="CHEBI:58349"/>
        <dbReference type="ChEBI" id="CHEBI:138375"/>
    </reaction>
    <physiologicalReaction direction="left-to-right" evidence="29">
        <dbReference type="Rhea" id="RHEA:54861"/>
    </physiologicalReaction>
</comment>
<comment type="catalytic activity">
    <reaction evidence="30">
        <text>heptan-4-one + NADPH + O2 + H(+) = propyl butanoate + NADP(+) + H2O</text>
        <dbReference type="Rhea" id="RHEA:54852"/>
        <dbReference type="ChEBI" id="CHEBI:15377"/>
        <dbReference type="ChEBI" id="CHEBI:15378"/>
        <dbReference type="ChEBI" id="CHEBI:15379"/>
        <dbReference type="ChEBI" id="CHEBI:57783"/>
        <dbReference type="ChEBI" id="CHEBI:58349"/>
        <dbReference type="ChEBI" id="CHEBI:89484"/>
        <dbReference type="ChEBI" id="CHEBI:89719"/>
    </reaction>
    <physiologicalReaction direction="left-to-right" evidence="30">
        <dbReference type="Rhea" id="RHEA:54853"/>
    </physiologicalReaction>
</comment>
<comment type="cofactor">
    <cofactor evidence="1 33">
        <name>FAD</name>
        <dbReference type="ChEBI" id="CHEBI:57692"/>
    </cofactor>
</comment>
<gene>
    <name evidence="34" type="primary">FMO5</name>
    <name evidence="34" type="ORF">CEXT_127371</name>
</gene>
<accession>A0AAV4Y0E7</accession>
<comment type="catalytic activity">
    <reaction evidence="31">
        <text>N,N-dimethylaniline + NADPH + O2 + H(+) = N,N-dimethylaniline N-oxide + NADP(+) + H2O</text>
        <dbReference type="Rhea" id="RHEA:24468"/>
        <dbReference type="ChEBI" id="CHEBI:15377"/>
        <dbReference type="ChEBI" id="CHEBI:15378"/>
        <dbReference type="ChEBI" id="CHEBI:15379"/>
        <dbReference type="ChEBI" id="CHEBI:16269"/>
        <dbReference type="ChEBI" id="CHEBI:17735"/>
        <dbReference type="ChEBI" id="CHEBI:57783"/>
        <dbReference type="ChEBI" id="CHEBI:58349"/>
        <dbReference type="EC" id="1.14.13.8"/>
    </reaction>
    <physiologicalReaction direction="left-to-right" evidence="31">
        <dbReference type="Rhea" id="RHEA:24469"/>
    </physiologicalReaction>
</comment>
<keyword evidence="15 33" id="KW-0503">Monooxygenase</keyword>
<evidence type="ECO:0000256" key="19">
    <source>
        <dbReference type="ARBA" id="ARBA00045957"/>
    </source>
</evidence>
<evidence type="ECO:0000256" key="30">
    <source>
        <dbReference type="ARBA" id="ARBA00048990"/>
    </source>
</evidence>
<evidence type="ECO:0000256" key="12">
    <source>
        <dbReference type="ARBA" id="ARBA00022857"/>
    </source>
</evidence>
<name>A0AAV4Y0E7_CAEEX</name>
<comment type="subcellular location">
    <subcellularLocation>
        <location evidence="2">Endoplasmic reticulum membrane</location>
        <topology evidence="2">Single-pass membrane protein</topology>
    </subcellularLocation>
    <subcellularLocation>
        <location evidence="3">Microsome membrane</location>
    </subcellularLocation>
</comment>
<comment type="catalytic activity">
    <reaction evidence="28">
        <text>octan-3-one + NADPH + O2 + H(+) = ethyl hexanoate + NADP(+) + H2O</text>
        <dbReference type="Rhea" id="RHEA:54856"/>
        <dbReference type="ChEBI" id="CHEBI:15377"/>
        <dbReference type="ChEBI" id="CHEBI:15378"/>
        <dbReference type="ChEBI" id="CHEBI:15379"/>
        <dbReference type="ChEBI" id="CHEBI:57783"/>
        <dbReference type="ChEBI" id="CHEBI:58349"/>
        <dbReference type="ChEBI" id="CHEBI:80946"/>
        <dbReference type="ChEBI" id="CHEBI:86055"/>
    </reaction>
    <physiologicalReaction direction="left-to-right" evidence="28">
        <dbReference type="Rhea" id="RHEA:54857"/>
    </physiologicalReaction>
</comment>
<dbReference type="PIRSF" id="PIRSF000332">
    <property type="entry name" value="FMO"/>
    <property type="match status" value="1"/>
</dbReference>
<evidence type="ECO:0000256" key="26">
    <source>
        <dbReference type="ARBA" id="ARBA00048041"/>
    </source>
</evidence>
<evidence type="ECO:0000256" key="29">
    <source>
        <dbReference type="ARBA" id="ARBA00048989"/>
    </source>
</evidence>
<keyword evidence="7 33" id="KW-0285">Flavoprotein</keyword>
<dbReference type="GO" id="GO:0016174">
    <property type="term" value="F:NAD(P)H oxidase H2O2-forming activity"/>
    <property type="evidence" value="ECO:0007669"/>
    <property type="project" value="UniProtKB-EC"/>
</dbReference>
<dbReference type="InterPro" id="IPR000960">
    <property type="entry name" value="Flavin_mOase"/>
</dbReference>
<comment type="function">
    <text evidence="19">Broad spectrum monooxygenase that catalyzes the oxygenation of a wide variety of nitrogen- and sulfur-containing compounds including xenobiotics. Catalyzes the S-oxygenation of hypotaurine to produce taurine, an organic osmolyte involved in cell volume regulation as well as a variety of cytoprotective and developmental processes. In vitro, catalyzes the N-oxygenation of trimethylamine (TMA) to produce trimethylamine N-oxide (TMAO) and could therefore participate to the detoxification of this compound that is generated by the action of gut microbiota from dietary precursors such as choline, choline containing compounds, betaine or L-carnitine.</text>
</comment>
<evidence type="ECO:0000256" key="3">
    <source>
        <dbReference type="ARBA" id="ARBA00004524"/>
    </source>
</evidence>
<evidence type="ECO:0000256" key="10">
    <source>
        <dbReference type="ARBA" id="ARBA00022827"/>
    </source>
</evidence>
<evidence type="ECO:0000256" key="20">
    <source>
        <dbReference type="ARBA" id="ARBA00047338"/>
    </source>
</evidence>
<comment type="catalytic activity">
    <reaction evidence="32">
        <text>octan-3-one + NADPH + O2 + H(+) = pentyl propanoate + NADP(+) + H2O</text>
        <dbReference type="Rhea" id="RHEA:54840"/>
        <dbReference type="ChEBI" id="CHEBI:15377"/>
        <dbReference type="ChEBI" id="CHEBI:15378"/>
        <dbReference type="ChEBI" id="CHEBI:15379"/>
        <dbReference type="ChEBI" id="CHEBI:57783"/>
        <dbReference type="ChEBI" id="CHEBI:58349"/>
        <dbReference type="ChEBI" id="CHEBI:80946"/>
        <dbReference type="ChEBI" id="CHEBI:87373"/>
    </reaction>
    <physiologicalReaction direction="left-to-right" evidence="32">
        <dbReference type="Rhea" id="RHEA:54841"/>
    </physiologicalReaction>
</comment>
<keyword evidence="35" id="KW-1185">Reference proteome</keyword>
<evidence type="ECO:0000256" key="8">
    <source>
        <dbReference type="ARBA" id="ARBA00022692"/>
    </source>
</evidence>
<comment type="catalytic activity">
    <reaction evidence="26">
        <text>hypotaurine + NADPH + O2 + H(+) = taurine + NADP(+) + H2O</text>
        <dbReference type="Rhea" id="RHEA:69819"/>
        <dbReference type="ChEBI" id="CHEBI:15377"/>
        <dbReference type="ChEBI" id="CHEBI:15378"/>
        <dbReference type="ChEBI" id="CHEBI:15379"/>
        <dbReference type="ChEBI" id="CHEBI:57783"/>
        <dbReference type="ChEBI" id="CHEBI:57853"/>
        <dbReference type="ChEBI" id="CHEBI:58349"/>
        <dbReference type="ChEBI" id="CHEBI:507393"/>
        <dbReference type="EC" id="1.14.13.8"/>
    </reaction>
    <physiologicalReaction direction="left-to-right" evidence="26">
        <dbReference type="Rhea" id="RHEA:69820"/>
    </physiologicalReaction>
</comment>
<keyword evidence="11" id="KW-0492">Microsome</keyword>
<evidence type="ECO:0000256" key="21">
    <source>
        <dbReference type="ARBA" id="ARBA00047426"/>
    </source>
</evidence>
<keyword evidence="13" id="KW-1133">Transmembrane helix</keyword>
<evidence type="ECO:0000256" key="33">
    <source>
        <dbReference type="RuleBase" id="RU361177"/>
    </source>
</evidence>
<proteinExistence type="inferred from homology"/>
<dbReference type="Gene3D" id="3.50.50.60">
    <property type="entry name" value="FAD/NAD(P)-binding domain"/>
    <property type="match status" value="3"/>
</dbReference>
<dbReference type="GO" id="GO:0034899">
    <property type="term" value="F:trimethylamine monooxygenase activity"/>
    <property type="evidence" value="ECO:0007669"/>
    <property type="project" value="UniProtKB-EC"/>
</dbReference>
<dbReference type="PANTHER" id="PTHR23023">
    <property type="entry name" value="DIMETHYLANILINE MONOOXYGENASE"/>
    <property type="match status" value="1"/>
</dbReference>
<comment type="caution">
    <text evidence="34">The sequence shown here is derived from an EMBL/GenBank/DDBJ whole genome shotgun (WGS) entry which is preliminary data.</text>
</comment>
<evidence type="ECO:0000256" key="16">
    <source>
        <dbReference type="ARBA" id="ARBA00023098"/>
    </source>
</evidence>
<comment type="similarity">
    <text evidence="4 33">Belongs to the FMO family.</text>
</comment>
<evidence type="ECO:0000256" key="28">
    <source>
        <dbReference type="ARBA" id="ARBA00048459"/>
    </source>
</evidence>
<comment type="catalytic activity">
    <reaction evidence="25">
        <text>hexan-3-one + NADPH + O2 + H(+) = ethyl butanoate + NADP(+) + H2O</text>
        <dbReference type="Rhea" id="RHEA:54844"/>
        <dbReference type="ChEBI" id="CHEBI:15377"/>
        <dbReference type="ChEBI" id="CHEBI:15378"/>
        <dbReference type="ChEBI" id="CHEBI:15379"/>
        <dbReference type="ChEBI" id="CHEBI:57783"/>
        <dbReference type="ChEBI" id="CHEBI:58349"/>
        <dbReference type="ChEBI" id="CHEBI:88764"/>
        <dbReference type="ChEBI" id="CHEBI:89891"/>
    </reaction>
    <physiologicalReaction direction="left-to-right" evidence="25">
        <dbReference type="Rhea" id="RHEA:54845"/>
    </physiologicalReaction>
</comment>
<dbReference type="GO" id="GO:0050661">
    <property type="term" value="F:NADP binding"/>
    <property type="evidence" value="ECO:0007669"/>
    <property type="project" value="InterPro"/>
</dbReference>
<keyword evidence="10 33" id="KW-0274">FAD</keyword>
<evidence type="ECO:0000256" key="23">
    <source>
        <dbReference type="ARBA" id="ARBA00047855"/>
    </source>
</evidence>
<comment type="catalytic activity">
    <reaction evidence="20">
        <text>hypotaurine + NADH + O2 + H(+) = taurine + NAD(+) + H2O</text>
        <dbReference type="Rhea" id="RHEA:74111"/>
        <dbReference type="ChEBI" id="CHEBI:15377"/>
        <dbReference type="ChEBI" id="CHEBI:15378"/>
        <dbReference type="ChEBI" id="CHEBI:15379"/>
        <dbReference type="ChEBI" id="CHEBI:57540"/>
        <dbReference type="ChEBI" id="CHEBI:57853"/>
        <dbReference type="ChEBI" id="CHEBI:57945"/>
        <dbReference type="ChEBI" id="CHEBI:507393"/>
        <dbReference type="EC" id="1.14.13.8"/>
    </reaction>
    <physiologicalReaction direction="left-to-right" evidence="20">
        <dbReference type="Rhea" id="RHEA:74112"/>
    </physiologicalReaction>
</comment>
<comment type="catalytic activity">
    <reaction evidence="27">
        <text>trimethylamine + NADPH + O2 = trimethylamine N-oxide + NADP(+) + H2O</text>
        <dbReference type="Rhea" id="RHEA:31979"/>
        <dbReference type="ChEBI" id="CHEBI:15377"/>
        <dbReference type="ChEBI" id="CHEBI:15379"/>
        <dbReference type="ChEBI" id="CHEBI:15724"/>
        <dbReference type="ChEBI" id="CHEBI:57783"/>
        <dbReference type="ChEBI" id="CHEBI:58349"/>
        <dbReference type="ChEBI" id="CHEBI:58389"/>
        <dbReference type="EC" id="1.14.13.148"/>
    </reaction>
    <physiologicalReaction direction="left-to-right" evidence="27">
        <dbReference type="Rhea" id="RHEA:31980"/>
    </physiologicalReaction>
</comment>
<dbReference type="GO" id="GO:0004499">
    <property type="term" value="F:N,N-dimethylaniline monooxygenase activity"/>
    <property type="evidence" value="ECO:0007669"/>
    <property type="project" value="InterPro"/>
</dbReference>
<evidence type="ECO:0000256" key="18">
    <source>
        <dbReference type="ARBA" id="ARBA00045722"/>
    </source>
</evidence>
<comment type="catalytic activity">
    <reaction evidence="21">
        <text>hexan-3-one + NADPH + O2 + H(+) = propyl propanoate + NADP(+) + H2O</text>
        <dbReference type="Rhea" id="RHEA:54848"/>
        <dbReference type="ChEBI" id="CHEBI:15377"/>
        <dbReference type="ChEBI" id="CHEBI:15378"/>
        <dbReference type="ChEBI" id="CHEBI:15379"/>
        <dbReference type="ChEBI" id="CHEBI:57783"/>
        <dbReference type="ChEBI" id="CHEBI:58349"/>
        <dbReference type="ChEBI" id="CHEBI:89828"/>
        <dbReference type="ChEBI" id="CHEBI:89891"/>
    </reaction>
    <physiologicalReaction direction="left-to-right" evidence="21">
        <dbReference type="Rhea" id="RHEA:54849"/>
    </physiologicalReaction>
</comment>
<keyword evidence="12" id="KW-0521">NADP</keyword>
<dbReference type="AlphaFoldDB" id="A0AAV4Y0E7"/>
<dbReference type="GO" id="GO:0050660">
    <property type="term" value="F:flavin adenine dinucleotide binding"/>
    <property type="evidence" value="ECO:0007669"/>
    <property type="project" value="InterPro"/>
</dbReference>
<dbReference type="InterPro" id="IPR020946">
    <property type="entry name" value="Flavin_mOase-like"/>
</dbReference>
<dbReference type="FunFam" id="3.50.50.60:FF:000159">
    <property type="entry name" value="Dimethylaniline monooxygenase [N-oxide-forming]"/>
    <property type="match status" value="1"/>
</dbReference>
<dbReference type="InterPro" id="IPR036188">
    <property type="entry name" value="FAD/NAD-bd_sf"/>
</dbReference>
<dbReference type="GO" id="GO:0005789">
    <property type="term" value="C:endoplasmic reticulum membrane"/>
    <property type="evidence" value="ECO:0007669"/>
    <property type="project" value="UniProtKB-SubCell"/>
</dbReference>
<keyword evidence="16" id="KW-0443">Lipid metabolism</keyword>
<evidence type="ECO:0000256" key="9">
    <source>
        <dbReference type="ARBA" id="ARBA00022824"/>
    </source>
</evidence>
<reference evidence="34 35" key="1">
    <citation type="submission" date="2021-06" db="EMBL/GenBank/DDBJ databases">
        <title>Caerostris extrusa draft genome.</title>
        <authorList>
            <person name="Kono N."/>
            <person name="Arakawa K."/>
        </authorList>
    </citation>
    <scope>NUCLEOTIDE SEQUENCE [LARGE SCALE GENOMIC DNA]</scope>
</reference>
<keyword evidence="9" id="KW-0256">Endoplasmic reticulum</keyword>
<evidence type="ECO:0000256" key="32">
    <source>
        <dbReference type="ARBA" id="ARBA00049475"/>
    </source>
</evidence>
<evidence type="ECO:0000256" key="11">
    <source>
        <dbReference type="ARBA" id="ARBA00022848"/>
    </source>
</evidence>
<evidence type="ECO:0000256" key="25">
    <source>
        <dbReference type="ARBA" id="ARBA00047977"/>
    </source>
</evidence>
<evidence type="ECO:0000256" key="27">
    <source>
        <dbReference type="ARBA" id="ARBA00048088"/>
    </source>
</evidence>
<dbReference type="Pfam" id="PF00743">
    <property type="entry name" value="FMO-like"/>
    <property type="match status" value="2"/>
</dbReference>
<dbReference type="Proteomes" id="UP001054945">
    <property type="component" value="Unassembled WGS sequence"/>
</dbReference>
<keyword evidence="17" id="KW-0472">Membrane</keyword>
<keyword evidence="8" id="KW-0812">Transmembrane</keyword>
<dbReference type="PRINTS" id="PR01125">
    <property type="entry name" value="FMOXYGENASE5"/>
</dbReference>
<evidence type="ECO:0000256" key="1">
    <source>
        <dbReference type="ARBA" id="ARBA00001974"/>
    </source>
</evidence>
<sequence length="362" mass="41074">MGGLWRYHDEDLDGVASVMKTTIINTSKEIGACSLCPPPAEFPNYMHHSLMYKYICMLAEKETGRWKVTCKNTQTGELVSDTFDAVCVCTGHLVYPNEPIFPRQEEFEGKIMHTHSLKKGDGYEDLRVGVVGVGNSGIDAAIELSVVAKKVYLSSRRGTWVIPRMGPKGHPFDAAFIRRYLHRLYNILPFNLICYILEKQINDRFNHDMYNLTPNNRVLNQNPAVSDVLPFKLLSGMVVIRGGIKHFTKKGVVFDGEEEETEVDVMILATGYKIQFSFLSDDILPVQDNKIRLYKFIFPPHLPHPTLAILGLIQPSGPVFPVGEMQCRWTARIMSGNLNLPSEEAMNADIDKKLENMRKRYF</sequence>
<dbReference type="SUPFAM" id="SSF51905">
    <property type="entry name" value="FAD/NAD(P)-binding domain"/>
    <property type="match status" value="3"/>
</dbReference>
<dbReference type="InterPro" id="IPR002257">
    <property type="entry name" value="Flavin_mOase_5"/>
</dbReference>
<evidence type="ECO:0000256" key="31">
    <source>
        <dbReference type="ARBA" id="ARBA00049443"/>
    </source>
</evidence>
<keyword evidence="14 33" id="KW-0560">Oxidoreductase</keyword>
<evidence type="ECO:0000256" key="6">
    <source>
        <dbReference type="ARBA" id="ARBA00022553"/>
    </source>
</evidence>
<keyword evidence="6" id="KW-0597">Phosphoprotein</keyword>
<evidence type="ECO:0000256" key="24">
    <source>
        <dbReference type="ARBA" id="ARBA00047864"/>
    </source>
</evidence>
<evidence type="ECO:0000256" key="13">
    <source>
        <dbReference type="ARBA" id="ARBA00022989"/>
    </source>
</evidence>
<keyword evidence="5" id="KW-0488">Methylation</keyword>
<evidence type="ECO:0000256" key="7">
    <source>
        <dbReference type="ARBA" id="ARBA00022630"/>
    </source>
</evidence>
<dbReference type="EMBL" id="BPLR01001220">
    <property type="protein sequence ID" value="GIZ00898.1"/>
    <property type="molecule type" value="Genomic_DNA"/>
</dbReference>
<comment type="catalytic activity">
    <reaction evidence="23">
        <text>sulcatone + NADPH + O2 + H(+) = 4-methylpent-3-en-1-yl acetate + NADP(+) + H2O</text>
        <dbReference type="Rhea" id="RHEA:54864"/>
        <dbReference type="ChEBI" id="CHEBI:15377"/>
        <dbReference type="ChEBI" id="CHEBI:15378"/>
        <dbReference type="ChEBI" id="CHEBI:15379"/>
        <dbReference type="ChEBI" id="CHEBI:16310"/>
        <dbReference type="ChEBI" id="CHEBI:57783"/>
        <dbReference type="ChEBI" id="CHEBI:58349"/>
        <dbReference type="ChEBI" id="CHEBI:138373"/>
    </reaction>
    <physiologicalReaction direction="left-to-right" evidence="23">
        <dbReference type="Rhea" id="RHEA:54865"/>
    </physiologicalReaction>
</comment>
<comment type="catalytic activity">
    <reaction evidence="22">
        <text>heptan-2-one + NADPH + O2 + H(+) = pentyl acetate + NADP(+) + H2O</text>
        <dbReference type="Rhea" id="RHEA:54836"/>
        <dbReference type="ChEBI" id="CHEBI:5672"/>
        <dbReference type="ChEBI" id="CHEBI:15377"/>
        <dbReference type="ChEBI" id="CHEBI:15378"/>
        <dbReference type="ChEBI" id="CHEBI:15379"/>
        <dbReference type="ChEBI" id="CHEBI:57783"/>
        <dbReference type="ChEBI" id="CHEBI:58349"/>
        <dbReference type="ChEBI" id="CHEBI:87362"/>
    </reaction>
    <physiologicalReaction direction="left-to-right" evidence="22">
        <dbReference type="Rhea" id="RHEA:54837"/>
    </physiologicalReaction>
</comment>
<evidence type="ECO:0000256" key="22">
    <source>
        <dbReference type="ARBA" id="ARBA00047574"/>
    </source>
</evidence>
<evidence type="ECO:0000256" key="17">
    <source>
        <dbReference type="ARBA" id="ARBA00023136"/>
    </source>
</evidence>
<dbReference type="PRINTS" id="PR00370">
    <property type="entry name" value="FMOXYGENASE"/>
</dbReference>
<evidence type="ECO:0000256" key="15">
    <source>
        <dbReference type="ARBA" id="ARBA00023033"/>
    </source>
</evidence>
<evidence type="ECO:0000256" key="2">
    <source>
        <dbReference type="ARBA" id="ARBA00004389"/>
    </source>
</evidence>
<protein>
    <recommendedName>
        <fullName evidence="33">Flavin-containing monooxygenase</fullName>
        <ecNumber evidence="33">1.-.-.-</ecNumber>
    </recommendedName>
</protein>
<evidence type="ECO:0000313" key="34">
    <source>
        <dbReference type="EMBL" id="GIZ00898.1"/>
    </source>
</evidence>
<evidence type="ECO:0000256" key="14">
    <source>
        <dbReference type="ARBA" id="ARBA00023002"/>
    </source>
</evidence>
<dbReference type="InterPro" id="IPR050346">
    <property type="entry name" value="FMO-like"/>
</dbReference>
<comment type="function">
    <text evidence="18">Acts as a Baeyer-Villiger monooxygenase on a broad range of substrates. Catalyzes the insertion of an oxygen atom into a carbon-carbon bond adjacent to a carbonyl, which converts ketones to esters. Active on diverse carbonyl compounds, whereas soft nucleophiles are mostly non- or poorly reactive. In contrast with other forms of FMO it is non- or poorly active on 'classical' substrates such as drugs, pesticides, and dietary components containing soft nucleophilic heteroatoms. Able to oxidize drug molecules bearing a carbonyl group on an aliphatic chain, such as nabumetone and pentoxifylline. Also, in the absence of substrates, shows slow but yet significant NADPH oxidase activity. Acts as a positive modulator of cholesterol biosynthesis as well as glucose homeostasis, promoting metabolic aging via pleiotropic effects.</text>
</comment>
<organism evidence="34 35">
    <name type="scientific">Caerostris extrusa</name>
    <name type="common">Bark spider</name>
    <name type="synonym">Caerostris bankana</name>
    <dbReference type="NCBI Taxonomy" id="172846"/>
    <lineage>
        <taxon>Eukaryota</taxon>
        <taxon>Metazoa</taxon>
        <taxon>Ecdysozoa</taxon>
        <taxon>Arthropoda</taxon>
        <taxon>Chelicerata</taxon>
        <taxon>Arachnida</taxon>
        <taxon>Araneae</taxon>
        <taxon>Araneomorphae</taxon>
        <taxon>Entelegynae</taxon>
        <taxon>Araneoidea</taxon>
        <taxon>Araneidae</taxon>
        <taxon>Caerostris</taxon>
    </lineage>
</organism>
<dbReference type="EC" id="1.-.-.-" evidence="33"/>
<evidence type="ECO:0000313" key="35">
    <source>
        <dbReference type="Proteomes" id="UP001054945"/>
    </source>
</evidence>
<comment type="catalytic activity">
    <reaction evidence="24">
        <text>NADPH + O2 + H(+) = H2O2 + NADP(+)</text>
        <dbReference type="Rhea" id="RHEA:11260"/>
        <dbReference type="ChEBI" id="CHEBI:15378"/>
        <dbReference type="ChEBI" id="CHEBI:15379"/>
        <dbReference type="ChEBI" id="CHEBI:16240"/>
        <dbReference type="ChEBI" id="CHEBI:57783"/>
        <dbReference type="ChEBI" id="CHEBI:58349"/>
        <dbReference type="EC" id="1.6.3.1"/>
    </reaction>
    <physiologicalReaction direction="left-to-right" evidence="24">
        <dbReference type="Rhea" id="RHEA:11261"/>
    </physiologicalReaction>
</comment>